<gene>
    <name evidence="1" type="ORF">CHM34_14080</name>
</gene>
<dbReference type="RefSeq" id="WP_094265270.1">
    <property type="nucleotide sequence ID" value="NZ_NOWF01000009.1"/>
</dbReference>
<protein>
    <recommendedName>
        <fullName evidence="3">Peptidase MA-like domain-containing protein</fullName>
    </recommendedName>
</protein>
<proteinExistence type="predicted"/>
<comment type="caution">
    <text evidence="1">The sequence shown here is derived from an EMBL/GenBank/DDBJ whole genome shotgun (WGS) entry which is preliminary data.</text>
</comment>
<evidence type="ECO:0008006" key="3">
    <source>
        <dbReference type="Google" id="ProtNLM"/>
    </source>
</evidence>
<dbReference type="Proteomes" id="UP000215459">
    <property type="component" value="Unassembled WGS sequence"/>
</dbReference>
<organism evidence="1 2">
    <name type="scientific">Paludifilum halophilum</name>
    <dbReference type="NCBI Taxonomy" id="1642702"/>
    <lineage>
        <taxon>Bacteria</taxon>
        <taxon>Bacillati</taxon>
        <taxon>Bacillota</taxon>
        <taxon>Bacilli</taxon>
        <taxon>Bacillales</taxon>
        <taxon>Thermoactinomycetaceae</taxon>
        <taxon>Paludifilum</taxon>
    </lineage>
</organism>
<dbReference type="OrthoDB" id="57539at2"/>
<dbReference type="AlphaFoldDB" id="A0A235B319"/>
<name>A0A235B319_9BACL</name>
<sequence>MWVSKAARRILSVGMVLLVCTGAWVPYFVHAEVQPVKEEIRQLIREKQEAVNRKDREHFLRLINPSMPAYVQEQKRWFDDAVRWIDPYSYRLRLISVIPEKEHQIRAWVEQTYCRRGKEYSVKFPLSFQETASGWKDSDLPFYHLTRGNAVVHFSDKILREQASIALNTVVKASRELERIYGWRTRHRLEVKLYSRPEVFRQSVKLSLPSWAAGWHEEDQAIKMVGAKGFSDKKLFSSGIVHEITHQMVSELTGDNAAYWMQEGAAEYYQSHLLPGLRTEEEDKPYGKPRWKMSQMEELDLEKLPRQAAEEYYDQCEHWYRFLVRRYGEEKLKRVFELLELYPAIDRDSSEKRTELNQRTRSALRKVLGKTLEQLEREWMEDRKKKQKTGD</sequence>
<keyword evidence="2" id="KW-1185">Reference proteome</keyword>
<reference evidence="1 2" key="1">
    <citation type="submission" date="2017-07" db="EMBL/GenBank/DDBJ databases">
        <title>The genome sequence of Paludifilum halophilum highlights mechanisms for microbial adaptation to high salt environemnts.</title>
        <authorList>
            <person name="Belbahri L."/>
        </authorList>
    </citation>
    <scope>NUCLEOTIDE SEQUENCE [LARGE SCALE GENOMIC DNA]</scope>
    <source>
        <strain evidence="1 2">DSM 102817</strain>
    </source>
</reference>
<dbReference type="EMBL" id="NOWF01000009">
    <property type="protein sequence ID" value="OYD06706.1"/>
    <property type="molecule type" value="Genomic_DNA"/>
</dbReference>
<accession>A0A235B319</accession>
<evidence type="ECO:0000313" key="1">
    <source>
        <dbReference type="EMBL" id="OYD06706.1"/>
    </source>
</evidence>
<evidence type="ECO:0000313" key="2">
    <source>
        <dbReference type="Proteomes" id="UP000215459"/>
    </source>
</evidence>